<evidence type="ECO:0000259" key="6">
    <source>
        <dbReference type="Pfam" id="PF04357"/>
    </source>
</evidence>
<evidence type="ECO:0000256" key="2">
    <source>
        <dbReference type="ARBA" id="ARBA00022692"/>
    </source>
</evidence>
<evidence type="ECO:0000256" key="4">
    <source>
        <dbReference type="ARBA" id="ARBA00023136"/>
    </source>
</evidence>
<dbReference type="Pfam" id="PF04357">
    <property type="entry name" value="TamB"/>
    <property type="match status" value="1"/>
</dbReference>
<dbReference type="PANTHER" id="PTHR36985:SF1">
    <property type="entry name" value="TRANSLOCATION AND ASSEMBLY MODULE SUBUNIT TAMB"/>
    <property type="match status" value="1"/>
</dbReference>
<gene>
    <name evidence="7" type="ORF">GCM10016272_02970</name>
</gene>
<evidence type="ECO:0000313" key="8">
    <source>
        <dbReference type="Proteomes" id="UP000610203"/>
    </source>
</evidence>
<keyword evidence="3 5" id="KW-1133">Transmembrane helix</keyword>
<evidence type="ECO:0000256" key="1">
    <source>
        <dbReference type="ARBA" id="ARBA00004167"/>
    </source>
</evidence>
<reference evidence="8" key="1">
    <citation type="journal article" date="2019" name="Int. J. Syst. Evol. Microbiol.">
        <title>The Global Catalogue of Microorganisms (GCM) 10K type strain sequencing project: providing services to taxonomists for standard genome sequencing and annotation.</title>
        <authorList>
            <consortium name="The Broad Institute Genomics Platform"/>
            <consortium name="The Broad Institute Genome Sequencing Center for Infectious Disease"/>
            <person name="Wu L."/>
            <person name="Ma J."/>
        </authorList>
    </citation>
    <scope>NUCLEOTIDE SEQUENCE [LARGE SCALE GENOMIC DNA]</scope>
    <source>
        <strain evidence="8">KCTC 42280</strain>
    </source>
</reference>
<sequence>MLTENTPPNDSSDEDPAQRDARAVRRWYPLSFLLKLLVLILIVLAIMFAVFFYAAGTESGTKFLLEKISAETGIKFKYGRGNLRDGLLVTDIDIEATEDLEVRVDKAYVKIGWRAVFAKEVHLRDADIQRIEIINKKPPTGEAFDYKTLKLPVNLRFDQAKIKTIVYKQVTKDPIIVHDITARDLTWVGSMVTVGRGDLRYADIVKVSALQGEIDLQGDYPLDLSAIAEVSALDKAYIDPLNITATGSLKRTVGKVRSRYNDSDVSGDFVVQALDKDLPLQAKLQWDDILIPYAESQNIRLKSGTATASGVISEIRLRINTELTAKDIPSGHYQGRAVIANSQLRIDRLDAQVPAGNLILQGILDWKDSFDAKVRVTGSNFDIRRVIPDDYADFKAYAPQKLNGRLSLHYQQQNSAGNLEVDADFRQRDGEHINANITQGKTSAKIKQAAPLYIDATWQNLTRRNVPNIGNIDSPSGQADVIVRGSTLSIDANAVINELNAAPKGNYDVRVRKVGNVIDINRLNYDGVVGDLSGTGQIQLASKQRPLTWQIDARTNGLLPKEYRSDLPLERLTGSINASGRLVNITKSGVKGQRHIINLNNTDLQAQLDATQDGRAIGITGGGDAKVDIVGGELSMFDARFDGQVDTADVPKGRLSIDAAGTPRLISIRKLNYKGEAGAVNAKGVIDLRKNIGWTVDGRFDNFNLGYFLPNNPAIITGDLKTNGEWQTASKNNANAKGKLNRFAVNFNGVLDAEQLPAGKLTIDASGDAQLIRIKRFRHVGAAGSIDASGTVDVRKGIAWDIKAVMNRFNLGYFLKSTPSAITGTIDTDGRWSDTQQTINIKQINLTGMLKGQPLSAKGSLAAKMRLPKDLASYFKRLQTQDAQAQYKQVNALIDSLNANNLVLRWGDNYITANGNAKQLQTKINITSLDQLSNKLTGKVTGGATLSQPAGQALPTIYIDLVGERIALPGFILRQGRIRGKIVNLANSPSQLIVSAEGLDAAGQSFKSVNASFNGTEKSHVVDLNVANEQLDIAARLKGGFNRDTLSWSGVIGKGRVKSRYATLNQLQPAQLIVNLPNNQNGNNRELKVQLAAHCWQAADQTGKLCLREKLIASPSGGQVDVVLQKLDTSLFSVFLPKDIDWHGQINGKAVVGWQRGRPPTINTTLYSDNGKIGLLQDGDSAPISLSYKRVSLIALSVPEGLKLRTDINTGRGARGYAEVIVDPYKDPKPISGALVLNELNLAIFKPFFPGMRVLEGNITMAGGVGGTLDKPQFYGDVKLANGRIAMLDLPVNLRKVNVDAKIRGTQATVDGTFNSGTGSGTLTGTVNWQQKLQAKLSIAGERLVLTQPPLLLAEINPDIDIIVRPGDRYVNITGAISVPSATIRPPEASEDIITQTEDVVVLDRRLIGNIDEVLAISKPWSINADIGVDLGDDINFRGFGAVIPLAGAINITQNGTGIMRATGVVQVSRRTNINAFGQSLELNYGQVRFNGDVMKPNLSIEAAKTISGKTVGVRVKGSTESPNIIVFNNAGLTQQQAMNALVTGRIDNKSATQISEQGFKSQVTNNLAAAGLSFGLSGTRNLTNQIGQAFGLQSLTVDASGGSEDTNVNVTGYVTPDLYIRYGVGVFNAQNSLSVRYQLTRRIYVEATSAAENAVDVVYSWQF</sequence>
<keyword evidence="2 5" id="KW-0812">Transmembrane</keyword>
<evidence type="ECO:0000313" key="7">
    <source>
        <dbReference type="EMBL" id="GHD26280.1"/>
    </source>
</evidence>
<name>A0ABQ3GM38_9GAMM</name>
<feature type="domain" description="Translocation and assembly module TamB C-terminal" evidence="6">
    <location>
        <begin position="1316"/>
        <end position="1664"/>
    </location>
</feature>
<comment type="subcellular location">
    <subcellularLocation>
        <location evidence="1">Membrane</location>
        <topology evidence="1">Single-pass membrane protein</topology>
    </subcellularLocation>
</comment>
<dbReference type="PANTHER" id="PTHR36985">
    <property type="entry name" value="TRANSLOCATION AND ASSEMBLY MODULE SUBUNIT TAMB"/>
    <property type="match status" value="1"/>
</dbReference>
<protein>
    <recommendedName>
        <fullName evidence="6">Translocation and assembly module TamB C-terminal domain-containing protein</fullName>
    </recommendedName>
</protein>
<organism evidence="7 8">
    <name type="scientific">Psychrobacter glaciei</name>
    <dbReference type="NCBI Taxonomy" id="619771"/>
    <lineage>
        <taxon>Bacteria</taxon>
        <taxon>Pseudomonadati</taxon>
        <taxon>Pseudomonadota</taxon>
        <taxon>Gammaproteobacteria</taxon>
        <taxon>Moraxellales</taxon>
        <taxon>Moraxellaceae</taxon>
        <taxon>Psychrobacter</taxon>
    </lineage>
</organism>
<dbReference type="EMBL" id="BMZR01000001">
    <property type="protein sequence ID" value="GHD26280.1"/>
    <property type="molecule type" value="Genomic_DNA"/>
</dbReference>
<dbReference type="Proteomes" id="UP000610203">
    <property type="component" value="Unassembled WGS sequence"/>
</dbReference>
<evidence type="ECO:0000256" key="3">
    <source>
        <dbReference type="ARBA" id="ARBA00022989"/>
    </source>
</evidence>
<accession>A0ABQ3GM38</accession>
<comment type="caution">
    <text evidence="7">The sequence shown here is derived from an EMBL/GenBank/DDBJ whole genome shotgun (WGS) entry which is preliminary data.</text>
</comment>
<feature type="transmembrane region" description="Helical" evidence="5">
    <location>
        <begin position="32"/>
        <end position="55"/>
    </location>
</feature>
<dbReference type="RefSeq" id="WP_189582457.1">
    <property type="nucleotide sequence ID" value="NZ_BMZR01000001.1"/>
</dbReference>
<keyword evidence="4 5" id="KW-0472">Membrane</keyword>
<evidence type="ECO:0000256" key="5">
    <source>
        <dbReference type="SAM" id="Phobius"/>
    </source>
</evidence>
<proteinExistence type="predicted"/>
<dbReference type="InterPro" id="IPR007452">
    <property type="entry name" value="TamB_C"/>
</dbReference>
<keyword evidence="8" id="KW-1185">Reference proteome</keyword>